<gene>
    <name evidence="1" type="ORF">EBB79_15065</name>
</gene>
<sequence length="250" mass="28749">MSELEQTLGFCTRCGRIVEAPCKPNTDLTVDGLSATEELPPLLAMTIRAKPEADLLTQQFACVAGRQLARLKLAPQEVRVFTAYRIYEGLAHGVRYETPRSSPLKIDPETIDEVFDGRPTARLEADVPNWEDDPLQAGFALSHHSLAAEHQTKQHRQLRQPEEIINTPTDRAYLFHEDVPFPIELDRRPYWTDRALTGLYHPNPYHPPLDRVSVQTRWGQRTRRVITEPVPQRFAHLPQYRSDQWSRVKV</sequence>
<accession>A0A3T0N503</accession>
<proteinExistence type="predicted"/>
<dbReference type="AlphaFoldDB" id="A0A3T0N503"/>
<protein>
    <submittedName>
        <fullName evidence="1">Uncharacterized protein</fullName>
    </submittedName>
</protein>
<reference evidence="1 2" key="1">
    <citation type="submission" date="2018-10" db="EMBL/GenBank/DDBJ databases">
        <title>Parasedimentitalea marina sp. nov., a psychrophilic bacterium isolated from deep seawater of the New Britain Trench.</title>
        <authorList>
            <person name="Cao J."/>
        </authorList>
    </citation>
    <scope>NUCLEOTIDE SEQUENCE [LARGE SCALE GENOMIC DNA]</scope>
    <source>
        <strain evidence="1 2">W43</strain>
    </source>
</reference>
<keyword evidence="2" id="KW-1185">Reference proteome</keyword>
<evidence type="ECO:0000313" key="2">
    <source>
        <dbReference type="Proteomes" id="UP000283063"/>
    </source>
</evidence>
<dbReference type="OrthoDB" id="9759295at2"/>
<evidence type="ECO:0000313" key="1">
    <source>
        <dbReference type="EMBL" id="AZV79061.1"/>
    </source>
</evidence>
<dbReference type="KEGG" id="sedi:EBB79_15065"/>
<organism evidence="1 2">
    <name type="scientific">Parasedimentitalea marina</name>
    <dbReference type="NCBI Taxonomy" id="2483033"/>
    <lineage>
        <taxon>Bacteria</taxon>
        <taxon>Pseudomonadati</taxon>
        <taxon>Pseudomonadota</taxon>
        <taxon>Alphaproteobacteria</taxon>
        <taxon>Rhodobacterales</taxon>
        <taxon>Paracoccaceae</taxon>
        <taxon>Parasedimentitalea</taxon>
    </lineage>
</organism>
<dbReference type="Proteomes" id="UP000283063">
    <property type="component" value="Chromosome"/>
</dbReference>
<dbReference type="RefSeq" id="WP_127749610.1">
    <property type="nucleotide sequence ID" value="NZ_CP033219.1"/>
</dbReference>
<name>A0A3T0N503_9RHOB</name>
<dbReference type="EMBL" id="CP033219">
    <property type="protein sequence ID" value="AZV79061.1"/>
    <property type="molecule type" value="Genomic_DNA"/>
</dbReference>